<reference evidence="1" key="1">
    <citation type="submission" date="2020-05" db="EMBL/GenBank/DDBJ databases">
        <authorList>
            <person name="Chiriac C."/>
            <person name="Salcher M."/>
            <person name="Ghai R."/>
            <person name="Kavagutti S V."/>
        </authorList>
    </citation>
    <scope>NUCLEOTIDE SEQUENCE</scope>
</reference>
<dbReference type="SUPFAM" id="SSF53850">
    <property type="entry name" value="Periplasmic binding protein-like II"/>
    <property type="match status" value="1"/>
</dbReference>
<dbReference type="EMBL" id="CAFAAG010000038">
    <property type="protein sequence ID" value="CAB4791299.1"/>
    <property type="molecule type" value="Genomic_DNA"/>
</dbReference>
<dbReference type="Pfam" id="PF12974">
    <property type="entry name" value="Phosphonate-bd"/>
    <property type="match status" value="1"/>
</dbReference>
<evidence type="ECO:0000313" key="1">
    <source>
        <dbReference type="EMBL" id="CAB4791299.1"/>
    </source>
</evidence>
<gene>
    <name evidence="1" type="ORF">UFOPK2975_00650</name>
</gene>
<organism evidence="1">
    <name type="scientific">freshwater metagenome</name>
    <dbReference type="NCBI Taxonomy" id="449393"/>
    <lineage>
        <taxon>unclassified sequences</taxon>
        <taxon>metagenomes</taxon>
        <taxon>ecological metagenomes</taxon>
    </lineage>
</organism>
<dbReference type="AlphaFoldDB" id="A0A6J6X4E4"/>
<protein>
    <submittedName>
        <fullName evidence="1">Unannotated protein</fullName>
    </submittedName>
</protein>
<sequence>MYDFPEVQNSTEKLLTALVDALESCNETAHVQTPDSSVHAELMKMWRSKDMVLSQSCGLPYMEELHQFVNVIGTPTWTDVSDERGRYQTVIVVRESLGVSSIAEVGGLRPVVSNLQSLSGWCSLGVALSEVTTEPSFVQPFTQSGGHAKSLQMLQDDEADIASIDAATFRLLSRHRPTLVKNVRVIGYGPLVPATPFIVSKTCGVSTDKVRQAIEEAFQSPSLQEALNHIGISGFVRLANSDYDMLSDLVKTAEVVLPRK</sequence>
<dbReference type="PANTHER" id="PTHR35841">
    <property type="entry name" value="PHOSPHONATES-BINDING PERIPLASMIC PROTEIN"/>
    <property type="match status" value="1"/>
</dbReference>
<accession>A0A6J6X4E4</accession>
<proteinExistence type="predicted"/>
<dbReference type="Gene3D" id="3.40.190.10">
    <property type="entry name" value="Periplasmic binding protein-like II"/>
    <property type="match status" value="1"/>
</dbReference>
<name>A0A6J6X4E4_9ZZZZ</name>
<dbReference type="PANTHER" id="PTHR35841:SF1">
    <property type="entry name" value="PHOSPHONATES-BINDING PERIPLASMIC PROTEIN"/>
    <property type="match status" value="1"/>
</dbReference>